<dbReference type="AlphaFoldDB" id="A0A7S3J759"/>
<dbReference type="SUPFAM" id="SSF53474">
    <property type="entry name" value="alpha/beta-Hydrolases"/>
    <property type="match status" value="1"/>
</dbReference>
<reference evidence="1" key="1">
    <citation type="submission" date="2021-01" db="EMBL/GenBank/DDBJ databases">
        <authorList>
            <person name="Corre E."/>
            <person name="Pelletier E."/>
            <person name="Niang G."/>
            <person name="Scheremetjew M."/>
            <person name="Finn R."/>
            <person name="Kale V."/>
            <person name="Holt S."/>
            <person name="Cochrane G."/>
            <person name="Meng A."/>
            <person name="Brown T."/>
            <person name="Cohen L."/>
        </authorList>
    </citation>
    <scope>NUCLEOTIDE SEQUENCE</scope>
    <source>
        <strain evidence="1">FSP1.4</strain>
    </source>
</reference>
<dbReference type="PANTHER" id="PTHR12277">
    <property type="entry name" value="ALPHA/BETA HYDROLASE DOMAIN-CONTAINING PROTEIN"/>
    <property type="match status" value="1"/>
</dbReference>
<organism evidence="1">
    <name type="scientific">Euplotes harpa</name>
    <dbReference type="NCBI Taxonomy" id="151035"/>
    <lineage>
        <taxon>Eukaryota</taxon>
        <taxon>Sar</taxon>
        <taxon>Alveolata</taxon>
        <taxon>Ciliophora</taxon>
        <taxon>Intramacronucleata</taxon>
        <taxon>Spirotrichea</taxon>
        <taxon>Hypotrichia</taxon>
        <taxon>Euplotida</taxon>
        <taxon>Euplotidae</taxon>
        <taxon>Euplotes</taxon>
    </lineage>
</organism>
<dbReference type="InterPro" id="IPR029058">
    <property type="entry name" value="AB_hydrolase_fold"/>
</dbReference>
<dbReference type="PANTHER" id="PTHR12277:SF81">
    <property type="entry name" value="PROTEIN ABHD13"/>
    <property type="match status" value="1"/>
</dbReference>
<dbReference type="EMBL" id="HBII01015268">
    <property type="protein sequence ID" value="CAE0347572.1"/>
    <property type="molecule type" value="Transcribed_RNA"/>
</dbReference>
<dbReference type="GO" id="GO:0008474">
    <property type="term" value="F:palmitoyl-(protein) hydrolase activity"/>
    <property type="evidence" value="ECO:0007669"/>
    <property type="project" value="TreeGrafter"/>
</dbReference>
<dbReference type="Gene3D" id="3.40.50.1820">
    <property type="entry name" value="alpha/beta hydrolase"/>
    <property type="match status" value="1"/>
</dbReference>
<sequence length="103" mass="12149">MANLIVPKGLRLITSVFVKNFWPSIDRMSKLTLPILFISGRKDMLIPSSQMDKLFKYTQHSSYLKMYKVKNGEHNDTWTKEPEVYYREVKEFMDKAIKKNNAS</sequence>
<protein>
    <recommendedName>
        <fullName evidence="2">Alpha/beta hydrolase</fullName>
    </recommendedName>
</protein>
<gene>
    <name evidence="1" type="ORF">EHAR0213_LOCUS6483</name>
</gene>
<evidence type="ECO:0008006" key="2">
    <source>
        <dbReference type="Google" id="ProtNLM"/>
    </source>
</evidence>
<evidence type="ECO:0000313" key="1">
    <source>
        <dbReference type="EMBL" id="CAE0347572.1"/>
    </source>
</evidence>
<accession>A0A7S3J759</accession>
<name>A0A7S3J759_9SPIT</name>
<proteinExistence type="predicted"/>
<dbReference type="GO" id="GO:0016020">
    <property type="term" value="C:membrane"/>
    <property type="evidence" value="ECO:0007669"/>
    <property type="project" value="TreeGrafter"/>
</dbReference>